<proteinExistence type="predicted"/>
<dbReference type="AlphaFoldDB" id="A0A239NE53"/>
<dbReference type="Proteomes" id="UP000198282">
    <property type="component" value="Unassembled WGS sequence"/>
</dbReference>
<dbReference type="EMBL" id="FZOD01000056">
    <property type="protein sequence ID" value="SNT53145.1"/>
    <property type="molecule type" value="Genomic_DNA"/>
</dbReference>
<evidence type="ECO:0000313" key="2">
    <source>
        <dbReference type="Proteomes" id="UP000198282"/>
    </source>
</evidence>
<dbReference type="RefSeq" id="WP_089211937.1">
    <property type="nucleotide sequence ID" value="NZ_FZOD01000056.1"/>
</dbReference>
<sequence>MKPIDTTEIILDLLNQAAAAHDLHEKEDLGGRRDEEWPQWYADHMTRQLAELGYRIVRATDG</sequence>
<accession>A0A239NE53</accession>
<protein>
    <submittedName>
        <fullName evidence="1">Uncharacterized protein</fullName>
    </submittedName>
</protein>
<keyword evidence="2" id="KW-1185">Reference proteome</keyword>
<gene>
    <name evidence="1" type="ORF">SAMN05216276_10564</name>
</gene>
<organism evidence="1 2">
    <name type="scientific">Streptosporangium subroseum</name>
    <dbReference type="NCBI Taxonomy" id="106412"/>
    <lineage>
        <taxon>Bacteria</taxon>
        <taxon>Bacillati</taxon>
        <taxon>Actinomycetota</taxon>
        <taxon>Actinomycetes</taxon>
        <taxon>Streptosporangiales</taxon>
        <taxon>Streptosporangiaceae</taxon>
        <taxon>Streptosporangium</taxon>
    </lineage>
</organism>
<evidence type="ECO:0000313" key="1">
    <source>
        <dbReference type="EMBL" id="SNT53145.1"/>
    </source>
</evidence>
<name>A0A239NE53_9ACTN</name>
<dbReference type="OrthoDB" id="5076530at2"/>
<reference evidence="1 2" key="1">
    <citation type="submission" date="2017-06" db="EMBL/GenBank/DDBJ databases">
        <authorList>
            <person name="Kim H.J."/>
            <person name="Triplett B.A."/>
        </authorList>
    </citation>
    <scope>NUCLEOTIDE SEQUENCE [LARGE SCALE GENOMIC DNA]</scope>
    <source>
        <strain evidence="1 2">CGMCC 4.2132</strain>
    </source>
</reference>